<dbReference type="Proteomes" id="UP000694557">
    <property type="component" value="Unassembled WGS sequence"/>
</dbReference>
<dbReference type="InterPro" id="IPR051066">
    <property type="entry name" value="Trans_reg/Corepressor"/>
</dbReference>
<feature type="compositionally biased region" description="Basic and acidic residues" evidence="10">
    <location>
        <begin position="1133"/>
        <end position="1142"/>
    </location>
</feature>
<feature type="compositionally biased region" description="Polar residues" evidence="10">
    <location>
        <begin position="110"/>
        <end position="134"/>
    </location>
</feature>
<dbReference type="PANTHER" id="PTHR16089">
    <property type="entry name" value="REST COREPRESSOR COREST PROTEIN-RELATED"/>
    <property type="match status" value="1"/>
</dbReference>
<dbReference type="InterPro" id="IPR000949">
    <property type="entry name" value="ELM2_dom"/>
</dbReference>
<keyword evidence="2" id="KW-0597">Phosphoprotein</keyword>
<feature type="compositionally biased region" description="Polar residues" evidence="10">
    <location>
        <begin position="243"/>
        <end position="258"/>
    </location>
</feature>
<comment type="subcellular location">
    <subcellularLocation>
        <location evidence="1">Nucleus</location>
    </subcellularLocation>
</comment>
<feature type="compositionally biased region" description="Low complexity" evidence="10">
    <location>
        <begin position="533"/>
        <end position="544"/>
    </location>
</feature>
<dbReference type="GO" id="GO:0005667">
    <property type="term" value="C:transcription regulator complex"/>
    <property type="evidence" value="ECO:0007669"/>
    <property type="project" value="TreeGrafter"/>
</dbReference>
<dbReference type="RefSeq" id="XP_031643724.1">
    <property type="nucleotide sequence ID" value="XM_031787864.1"/>
</dbReference>
<dbReference type="AlphaFoldDB" id="A0A8C7NAR5"/>
<dbReference type="GeneID" id="109904279"/>
<evidence type="ECO:0000259" key="13">
    <source>
        <dbReference type="PROSITE" id="PS51293"/>
    </source>
</evidence>
<dbReference type="FunFam" id="1.10.10.60:FF:000086">
    <property type="entry name" value="transcriptional-regulating factor 1 isoform X1"/>
    <property type="match status" value="1"/>
</dbReference>
<dbReference type="SUPFAM" id="SSF103657">
    <property type="entry name" value="BAR/IMD domain-like"/>
    <property type="match status" value="1"/>
</dbReference>
<feature type="compositionally biased region" description="Basic and acidic residues" evidence="10">
    <location>
        <begin position="1203"/>
        <end position="1223"/>
    </location>
</feature>
<dbReference type="PROSITE" id="PS50157">
    <property type="entry name" value="ZINC_FINGER_C2H2_2"/>
    <property type="match status" value="1"/>
</dbReference>
<dbReference type="GO" id="GO:0003677">
    <property type="term" value="F:DNA binding"/>
    <property type="evidence" value="ECO:0007669"/>
    <property type="project" value="UniProtKB-KW"/>
</dbReference>
<feature type="domain" description="C2H2-type" evidence="11">
    <location>
        <begin position="1182"/>
        <end position="1209"/>
    </location>
</feature>
<evidence type="ECO:0000313" key="15">
    <source>
        <dbReference type="Proteomes" id="UP000694557"/>
    </source>
</evidence>
<dbReference type="RefSeq" id="XP_020357109.2">
    <property type="nucleotide sequence ID" value="XM_020501520.2"/>
</dbReference>
<feature type="compositionally biased region" description="Basic and acidic residues" evidence="10">
    <location>
        <begin position="200"/>
        <end position="217"/>
    </location>
</feature>
<feature type="compositionally biased region" description="Polar residues" evidence="10">
    <location>
        <begin position="1110"/>
        <end position="1123"/>
    </location>
</feature>
<dbReference type="InterPro" id="IPR009057">
    <property type="entry name" value="Homeodomain-like_sf"/>
</dbReference>
<evidence type="ECO:0000256" key="5">
    <source>
        <dbReference type="ARBA" id="ARBA00023125"/>
    </source>
</evidence>
<evidence type="ECO:0000256" key="1">
    <source>
        <dbReference type="ARBA" id="ARBA00004123"/>
    </source>
</evidence>
<proteinExistence type="predicted"/>
<dbReference type="KEGG" id="oki:109904279"/>
<reference evidence="14" key="1">
    <citation type="submission" date="2025-08" db="UniProtKB">
        <authorList>
            <consortium name="Ensembl"/>
        </authorList>
    </citation>
    <scope>IDENTIFICATION</scope>
</reference>
<dbReference type="SUPFAM" id="SSF46689">
    <property type="entry name" value="Homeodomain-like"/>
    <property type="match status" value="1"/>
</dbReference>
<feature type="compositionally biased region" description="Polar residues" evidence="10">
    <location>
        <begin position="145"/>
        <end position="158"/>
    </location>
</feature>
<organism evidence="14 15">
    <name type="scientific">Oncorhynchus kisutch</name>
    <name type="common">Coho salmon</name>
    <name type="synonym">Salmo kisutch</name>
    <dbReference type="NCBI Taxonomy" id="8019"/>
    <lineage>
        <taxon>Eukaryota</taxon>
        <taxon>Metazoa</taxon>
        <taxon>Chordata</taxon>
        <taxon>Craniata</taxon>
        <taxon>Vertebrata</taxon>
        <taxon>Euteleostomi</taxon>
        <taxon>Actinopterygii</taxon>
        <taxon>Neopterygii</taxon>
        <taxon>Teleostei</taxon>
        <taxon>Protacanthopterygii</taxon>
        <taxon>Salmoniformes</taxon>
        <taxon>Salmonidae</taxon>
        <taxon>Salmoninae</taxon>
        <taxon>Oncorhynchus</taxon>
    </lineage>
</organism>
<protein>
    <submittedName>
        <fullName evidence="14">Mitotic deacetylase associated SANT domain protein b</fullName>
    </submittedName>
</protein>
<dbReference type="PROSITE" id="PS00028">
    <property type="entry name" value="ZINC_FINGER_C2H2_1"/>
    <property type="match status" value="1"/>
</dbReference>
<feature type="compositionally biased region" description="Low complexity" evidence="10">
    <location>
        <begin position="680"/>
        <end position="697"/>
    </location>
</feature>
<feature type="coiled-coil region" evidence="9">
    <location>
        <begin position="373"/>
        <end position="470"/>
    </location>
</feature>
<dbReference type="GO" id="GO:0006357">
    <property type="term" value="P:regulation of transcription by RNA polymerase II"/>
    <property type="evidence" value="ECO:0007669"/>
    <property type="project" value="TreeGrafter"/>
</dbReference>
<dbReference type="InterPro" id="IPR001005">
    <property type="entry name" value="SANT/Myb"/>
</dbReference>
<keyword evidence="9" id="KW-0175">Coiled coil</keyword>
<feature type="compositionally biased region" description="Basic and acidic residues" evidence="10">
    <location>
        <begin position="1070"/>
        <end position="1104"/>
    </location>
</feature>
<feature type="compositionally biased region" description="Polar residues" evidence="10">
    <location>
        <begin position="1"/>
        <end position="10"/>
    </location>
</feature>
<feature type="region of interest" description="Disordered" evidence="10">
    <location>
        <begin position="636"/>
        <end position="775"/>
    </location>
</feature>
<dbReference type="GO" id="GO:0003714">
    <property type="term" value="F:transcription corepressor activity"/>
    <property type="evidence" value="ECO:0007669"/>
    <property type="project" value="TreeGrafter"/>
</dbReference>
<keyword evidence="8" id="KW-0862">Zinc</keyword>
<feature type="compositionally biased region" description="Low complexity" evidence="10">
    <location>
        <begin position="303"/>
        <end position="332"/>
    </location>
</feature>
<evidence type="ECO:0000259" key="12">
    <source>
        <dbReference type="PROSITE" id="PS51156"/>
    </source>
</evidence>
<dbReference type="PROSITE" id="PS51156">
    <property type="entry name" value="ELM2"/>
    <property type="match status" value="1"/>
</dbReference>
<dbReference type="SMART" id="SM01189">
    <property type="entry name" value="ELM2"/>
    <property type="match status" value="1"/>
</dbReference>
<evidence type="ECO:0000256" key="9">
    <source>
        <dbReference type="SAM" id="Coils"/>
    </source>
</evidence>
<accession>A0A8C7NAR5</accession>
<feature type="compositionally biased region" description="Low complexity" evidence="10">
    <location>
        <begin position="1224"/>
        <end position="1238"/>
    </location>
</feature>
<evidence type="ECO:0000256" key="8">
    <source>
        <dbReference type="PROSITE-ProRule" id="PRU00042"/>
    </source>
</evidence>
<name>A0A8C7NAR5_ONCKI</name>
<evidence type="ECO:0000256" key="2">
    <source>
        <dbReference type="ARBA" id="ARBA00022553"/>
    </source>
</evidence>
<dbReference type="Ensembl" id="ENSOKIT00005121220.1">
    <property type="protein sequence ID" value="ENSOKIP00005113273.1"/>
    <property type="gene ID" value="ENSOKIG00005049250.1"/>
</dbReference>
<feature type="region of interest" description="Disordered" evidence="10">
    <location>
        <begin position="1196"/>
        <end position="1271"/>
    </location>
</feature>
<feature type="region of interest" description="Disordered" evidence="10">
    <location>
        <begin position="287"/>
        <end position="332"/>
    </location>
</feature>
<gene>
    <name evidence="14" type="primary">mideas</name>
</gene>
<keyword evidence="7" id="KW-0539">Nucleus</keyword>
<feature type="compositionally biased region" description="Acidic residues" evidence="10">
    <location>
        <begin position="1253"/>
        <end position="1271"/>
    </location>
</feature>
<evidence type="ECO:0000256" key="10">
    <source>
        <dbReference type="SAM" id="MobiDB-lite"/>
    </source>
</evidence>
<keyword evidence="6" id="KW-0804">Transcription</keyword>
<dbReference type="InterPro" id="IPR017884">
    <property type="entry name" value="SANT_dom"/>
</dbReference>
<evidence type="ECO:0000256" key="6">
    <source>
        <dbReference type="ARBA" id="ARBA00023163"/>
    </source>
</evidence>
<dbReference type="Pfam" id="PF01448">
    <property type="entry name" value="ELM2"/>
    <property type="match status" value="1"/>
</dbReference>
<dbReference type="PANTHER" id="PTHR16089:SF24">
    <property type="entry name" value="MITOTIC DEACETYLASE-ASSOCIATED SANT DOMAIN PROTEIN"/>
    <property type="match status" value="1"/>
</dbReference>
<feature type="region of interest" description="Disordered" evidence="10">
    <location>
        <begin position="1061"/>
        <end position="1184"/>
    </location>
</feature>
<evidence type="ECO:0000256" key="7">
    <source>
        <dbReference type="ARBA" id="ARBA00023242"/>
    </source>
</evidence>
<feature type="compositionally biased region" description="Basic and acidic residues" evidence="10">
    <location>
        <begin position="656"/>
        <end position="673"/>
    </location>
</feature>
<keyword evidence="4" id="KW-0805">Transcription regulation</keyword>
<keyword evidence="8" id="KW-0863">Zinc-finger</keyword>
<feature type="domain" description="SANT" evidence="13">
    <location>
        <begin position="1004"/>
        <end position="1055"/>
    </location>
</feature>
<feature type="compositionally biased region" description="Low complexity" evidence="10">
    <location>
        <begin position="480"/>
        <end position="489"/>
    </location>
</feature>
<keyword evidence="3" id="KW-0007">Acetylation</keyword>
<dbReference type="PROSITE" id="PS51293">
    <property type="entry name" value="SANT"/>
    <property type="match status" value="1"/>
</dbReference>
<evidence type="ECO:0000256" key="4">
    <source>
        <dbReference type="ARBA" id="ARBA00023015"/>
    </source>
</evidence>
<keyword evidence="8" id="KW-0479">Metal-binding</keyword>
<evidence type="ECO:0000259" key="11">
    <source>
        <dbReference type="PROSITE" id="PS50157"/>
    </source>
</evidence>
<keyword evidence="15" id="KW-1185">Reference proteome</keyword>
<feature type="domain" description="ELM2" evidence="12">
    <location>
        <begin position="897"/>
        <end position="989"/>
    </location>
</feature>
<keyword evidence="5" id="KW-0238">DNA-binding</keyword>
<dbReference type="InterPro" id="IPR027267">
    <property type="entry name" value="AH/BAR_dom_sf"/>
</dbReference>
<dbReference type="SMART" id="SM00717">
    <property type="entry name" value="SANT"/>
    <property type="match status" value="1"/>
</dbReference>
<evidence type="ECO:0000313" key="14">
    <source>
        <dbReference type="Ensembl" id="ENSOKIP00005113273.1"/>
    </source>
</evidence>
<feature type="region of interest" description="Disordered" evidence="10">
    <location>
        <begin position="480"/>
        <end position="591"/>
    </location>
</feature>
<dbReference type="GeneTree" id="ENSGT00940000157459"/>
<dbReference type="InterPro" id="IPR013087">
    <property type="entry name" value="Znf_C2H2_type"/>
</dbReference>
<sequence>MPTMSLPNSKRTGKRISFFNDQGVAMKETSSQQNPEGSCYGLGAPASDPGPGQSKAVGTVTSTTSNPEAPHTGMYLNSVIFSPEKGDQSRGHYQQTVPMKWAHQDPEAQPQPQQRTGTETGNWTQGVTMANWGQNFAPYLGGVNVSDSRSQTQTAFSKQQILEGPPPLQPQQPQSPSRAAEKQPPQPQQVVNPLPAGGEAYRDVRDVAKPHSLEWEQQHQASQQQQQSQTQAFPQTLKPGALNAQQHSTSNPGSSSVLQPFQLAFGQPKQHLTAGYYQVFQGGNRTLPNLNYNTQQPKPQPQPQTQQHPQLQQKLQQTQQHPQLQQQLQQTQQHPQLQQQLQQTQQHPQLQQQLQQTQQHPQLQQQLQQTQQHPQLQQQLQQTQQLQQQLQQRQQQQKQILQHQQQMQQQHHKMQQQQMLQHQQQLQQQQQQLHIQQEQQLEQQQQIQHQQQIQQQLQQQQQQIQQQQLQQQQPQHVLEYYPSSQNPPTHQHPHSQPPVLVPSQEPCAQAVSSPDLQEMSPDPPNIPPQTDSQLPPTETQLQPPHIQLQPRRSRRLSKEGGPPPVDNPFLIPSDGAQNGASEEPGGAPKVDEVHVAQMAPTGVIQSTRRKRRVSQEVNLETLAQKASEMESLPPHIVKAQHHRPWSPQRPAPGRGTMDKDSGGHSAKRPRDESMMPLVIPVSVPVRRPDPSSSSSSPDGEHSTLGTGWPQRPFTLQDVTSMDGKPSVIVTRRRSLRNSLSESSGQNGGMEAGNDNDGKKPKRRPRPEPLFIPPPKPGTFIAPPVYSCITPYQSHLRSPVRLIDNPLTMPPYTPPPILSPVREGSGLYFSTFLSSAASSQGLPPARVCLQPGSASTQGLPPPITPKSATRSLLRSNSVDITPPLLSTIGEATPVSIEPRINIGVRYQAEVPELRQRSAAQQDHPKAELVWAPLHNLEAKPEDQERVDDLMNLACSSALHGGGTNQELALHCLYECKGDIMEALALLLLKNPIFPKNHRLGYYHYSGSDSWTPVERSCFNKGIAAYKKDFFMVQKLVSTKTVAQCVEFYYSYKRQVKTGRNGALIYGDMDPPESRNTEEELDHKSSQRLEFQKEEEDNRNWEGSVDRKHRGSSPSRVTQTLQATENAGAVLVLKTQEDVRRDQMSSRVSHPPQPSPSAPSKPRPPPKTGTISGTKGPAGPEGEFPCKKCGRIFYKVKSRSAHMKSHAEQEKKAAALRQKEAEERAAAQAAAEAAALLAARQDGEREGNTAGGDSTNDDSSEEDDDEEEDEDWH</sequence>
<feature type="region of interest" description="Disordered" evidence="10">
    <location>
        <begin position="1"/>
        <end position="258"/>
    </location>
</feature>
<reference evidence="14" key="2">
    <citation type="submission" date="2025-09" db="UniProtKB">
        <authorList>
            <consortium name="Ensembl"/>
        </authorList>
    </citation>
    <scope>IDENTIFICATION</scope>
</reference>
<feature type="compositionally biased region" description="Pro residues" evidence="10">
    <location>
        <begin position="1149"/>
        <end position="1165"/>
    </location>
</feature>
<dbReference type="GO" id="GO:0000118">
    <property type="term" value="C:histone deacetylase complex"/>
    <property type="evidence" value="ECO:0007669"/>
    <property type="project" value="TreeGrafter"/>
</dbReference>
<evidence type="ECO:0000256" key="3">
    <source>
        <dbReference type="ARBA" id="ARBA00022990"/>
    </source>
</evidence>
<dbReference type="Gene3D" id="1.10.10.60">
    <property type="entry name" value="Homeodomain-like"/>
    <property type="match status" value="1"/>
</dbReference>
<dbReference type="GO" id="GO:0008270">
    <property type="term" value="F:zinc ion binding"/>
    <property type="evidence" value="ECO:0007669"/>
    <property type="project" value="UniProtKB-KW"/>
</dbReference>
<feature type="compositionally biased region" description="Low complexity" evidence="10">
    <location>
        <begin position="218"/>
        <end position="236"/>
    </location>
</feature>